<evidence type="ECO:0000313" key="11">
    <source>
        <dbReference type="EMBL" id="GAH64162.1"/>
    </source>
</evidence>
<reference evidence="11" key="1">
    <citation type="journal article" date="2014" name="Front. Microbiol.">
        <title>High frequency of phylogenetically diverse reductive dehalogenase-homologous genes in deep subseafloor sedimentary metagenomes.</title>
        <authorList>
            <person name="Kawai M."/>
            <person name="Futagami T."/>
            <person name="Toyoda A."/>
            <person name="Takaki Y."/>
            <person name="Nishi S."/>
            <person name="Hori S."/>
            <person name="Arai W."/>
            <person name="Tsubouchi T."/>
            <person name="Morono Y."/>
            <person name="Uchiyama I."/>
            <person name="Ito T."/>
            <person name="Fujiyama A."/>
            <person name="Inagaki F."/>
            <person name="Takami H."/>
        </authorList>
    </citation>
    <scope>NUCLEOTIDE SEQUENCE</scope>
    <source>
        <strain evidence="11">Expedition CK06-06</strain>
    </source>
</reference>
<name>X1H425_9ZZZZ</name>
<dbReference type="InterPro" id="IPR002192">
    <property type="entry name" value="PPDK_AMP/ATP-bd"/>
</dbReference>
<dbReference type="Gene3D" id="3.30.470.20">
    <property type="entry name" value="ATP-grasp fold, B domain"/>
    <property type="match status" value="1"/>
</dbReference>
<dbReference type="GO" id="GO:0046872">
    <property type="term" value="F:metal ion binding"/>
    <property type="evidence" value="ECO:0007669"/>
    <property type="project" value="UniProtKB-KW"/>
</dbReference>
<keyword evidence="8" id="KW-0460">Magnesium</keyword>
<organism evidence="11">
    <name type="scientific">marine sediment metagenome</name>
    <dbReference type="NCBI Taxonomy" id="412755"/>
    <lineage>
        <taxon>unclassified sequences</taxon>
        <taxon>metagenomes</taxon>
        <taxon>ecological metagenomes</taxon>
    </lineage>
</organism>
<dbReference type="GO" id="GO:0005524">
    <property type="term" value="F:ATP binding"/>
    <property type="evidence" value="ECO:0007669"/>
    <property type="project" value="UniProtKB-KW"/>
</dbReference>
<evidence type="ECO:0000256" key="4">
    <source>
        <dbReference type="ARBA" id="ARBA00022723"/>
    </source>
</evidence>
<comment type="cofactor">
    <cofactor evidence="1">
        <name>Mg(2+)</name>
        <dbReference type="ChEBI" id="CHEBI:18420"/>
    </cofactor>
</comment>
<keyword evidence="6" id="KW-0418">Kinase</keyword>
<dbReference type="SUPFAM" id="SSF56059">
    <property type="entry name" value="Glutathione synthetase ATP-binding domain-like"/>
    <property type="match status" value="1"/>
</dbReference>
<dbReference type="PANTHER" id="PTHR43030:SF1">
    <property type="entry name" value="PHOSPHOENOLPYRUVATE SYNTHASE"/>
    <property type="match status" value="1"/>
</dbReference>
<keyword evidence="5" id="KW-0547">Nucleotide-binding</keyword>
<evidence type="ECO:0000256" key="2">
    <source>
        <dbReference type="ARBA" id="ARBA00007837"/>
    </source>
</evidence>
<dbReference type="GO" id="GO:0008986">
    <property type="term" value="F:pyruvate, water dikinase activity"/>
    <property type="evidence" value="ECO:0007669"/>
    <property type="project" value="InterPro"/>
</dbReference>
<dbReference type="AlphaFoldDB" id="X1H425"/>
<dbReference type="PROSITE" id="PS00370">
    <property type="entry name" value="PEP_ENZYMES_PHOS_SITE"/>
    <property type="match status" value="1"/>
</dbReference>
<evidence type="ECO:0000259" key="10">
    <source>
        <dbReference type="Pfam" id="PF01326"/>
    </source>
</evidence>
<dbReference type="EMBL" id="BARU01027874">
    <property type="protein sequence ID" value="GAH64162.1"/>
    <property type="molecule type" value="Genomic_DNA"/>
</dbReference>
<proteinExistence type="inferred from homology"/>
<dbReference type="InterPro" id="IPR006319">
    <property type="entry name" value="PEP_synth"/>
</dbReference>
<dbReference type="InterPro" id="IPR008279">
    <property type="entry name" value="PEP-util_enz_mobile_dom"/>
</dbReference>
<dbReference type="PANTHER" id="PTHR43030">
    <property type="entry name" value="PHOSPHOENOLPYRUVATE SYNTHASE"/>
    <property type="match status" value="1"/>
</dbReference>
<evidence type="ECO:0000256" key="8">
    <source>
        <dbReference type="ARBA" id="ARBA00022842"/>
    </source>
</evidence>
<accession>X1H425</accession>
<evidence type="ECO:0000256" key="6">
    <source>
        <dbReference type="ARBA" id="ARBA00022777"/>
    </source>
</evidence>
<dbReference type="Pfam" id="PF00391">
    <property type="entry name" value="PEP-utilizers"/>
    <property type="match status" value="1"/>
</dbReference>
<dbReference type="Gene3D" id="3.50.30.10">
    <property type="entry name" value="Phosphohistidine domain"/>
    <property type="match status" value="1"/>
</dbReference>
<comment type="caution">
    <text evidence="11">The sequence shown here is derived from an EMBL/GenBank/DDBJ whole genome shotgun (WGS) entry which is preliminary data.</text>
</comment>
<evidence type="ECO:0000256" key="3">
    <source>
        <dbReference type="ARBA" id="ARBA00022679"/>
    </source>
</evidence>
<evidence type="ECO:0000256" key="1">
    <source>
        <dbReference type="ARBA" id="ARBA00001946"/>
    </source>
</evidence>
<feature type="non-terminal residue" evidence="11">
    <location>
        <position position="269"/>
    </location>
</feature>
<keyword evidence="4" id="KW-0479">Metal-binding</keyword>
<dbReference type="SUPFAM" id="SSF52009">
    <property type="entry name" value="Phosphohistidine domain"/>
    <property type="match status" value="1"/>
</dbReference>
<feature type="domain" description="Pyruvate phosphate dikinase AMP/ATP-binding" evidence="10">
    <location>
        <begin position="3"/>
        <end position="66"/>
    </location>
</feature>
<dbReference type="InterPro" id="IPR036637">
    <property type="entry name" value="Phosphohistidine_dom_sf"/>
</dbReference>
<evidence type="ECO:0000259" key="9">
    <source>
        <dbReference type="Pfam" id="PF00391"/>
    </source>
</evidence>
<evidence type="ECO:0000256" key="7">
    <source>
        <dbReference type="ARBA" id="ARBA00022840"/>
    </source>
</evidence>
<gene>
    <name evidence="11" type="ORF">S03H2_44563</name>
</gene>
<sequence>TLPVELEKQKKYCLNDEQVKILARYAIKIRSHYNQPMDIEWALGNDGKIYIVQARPETVHSQKGDTEEIFYLLENPKKLTEDGYLVENTGTAIGRRIGYGKVKVIESINNAHLLEEGDILITEETNPDWTSYMQNLGGVITERGGPTCHAAIVSRELNIASIVGADDIVEIIKEKQRDGLESVTIDCSEGEPRIWLKEVEYDFDTIEFAQLPRTKTQVLVNLGIPKGALSSGKYPDGTGLARLEFIINDEIQIHPNALIDFDALVMRYD</sequence>
<keyword evidence="7" id="KW-0067">ATP-binding</keyword>
<keyword evidence="3" id="KW-0808">Transferase</keyword>
<dbReference type="Pfam" id="PF01326">
    <property type="entry name" value="PPDK_N"/>
    <property type="match status" value="1"/>
</dbReference>
<dbReference type="InterPro" id="IPR018274">
    <property type="entry name" value="PEP_util_AS"/>
</dbReference>
<feature type="domain" description="PEP-utilising enzyme mobile" evidence="9">
    <location>
        <begin position="114"/>
        <end position="190"/>
    </location>
</feature>
<protein>
    <submittedName>
        <fullName evidence="11">Uncharacterized protein</fullName>
    </submittedName>
</protein>
<comment type="similarity">
    <text evidence="2">Belongs to the PEP-utilizing enzyme family.</text>
</comment>
<feature type="non-terminal residue" evidence="11">
    <location>
        <position position="1"/>
    </location>
</feature>
<evidence type="ECO:0000256" key="5">
    <source>
        <dbReference type="ARBA" id="ARBA00022741"/>
    </source>
</evidence>